<evidence type="ECO:0000313" key="3">
    <source>
        <dbReference type="Proteomes" id="UP000314294"/>
    </source>
</evidence>
<organism evidence="2 3">
    <name type="scientific">Liparis tanakae</name>
    <name type="common">Tanaka's snailfish</name>
    <dbReference type="NCBI Taxonomy" id="230148"/>
    <lineage>
        <taxon>Eukaryota</taxon>
        <taxon>Metazoa</taxon>
        <taxon>Chordata</taxon>
        <taxon>Craniata</taxon>
        <taxon>Vertebrata</taxon>
        <taxon>Euteleostomi</taxon>
        <taxon>Actinopterygii</taxon>
        <taxon>Neopterygii</taxon>
        <taxon>Teleostei</taxon>
        <taxon>Neoteleostei</taxon>
        <taxon>Acanthomorphata</taxon>
        <taxon>Eupercaria</taxon>
        <taxon>Perciformes</taxon>
        <taxon>Cottioidei</taxon>
        <taxon>Cottales</taxon>
        <taxon>Liparidae</taxon>
        <taxon>Liparis</taxon>
    </lineage>
</organism>
<evidence type="ECO:0000313" key="2">
    <source>
        <dbReference type="EMBL" id="TNN57422.1"/>
    </source>
</evidence>
<gene>
    <name evidence="2" type="ORF">EYF80_032391</name>
</gene>
<name>A0A4Z2GXN3_9TELE</name>
<dbReference type="AlphaFoldDB" id="A0A4Z2GXN3"/>
<proteinExistence type="predicted"/>
<comment type="caution">
    <text evidence="2">The sequence shown here is derived from an EMBL/GenBank/DDBJ whole genome shotgun (WGS) entry which is preliminary data.</text>
</comment>
<reference evidence="2 3" key="1">
    <citation type="submission" date="2019-03" db="EMBL/GenBank/DDBJ databases">
        <title>First draft genome of Liparis tanakae, snailfish: a comprehensive survey of snailfish specific genes.</title>
        <authorList>
            <person name="Kim W."/>
            <person name="Song I."/>
            <person name="Jeong J.-H."/>
            <person name="Kim D."/>
            <person name="Kim S."/>
            <person name="Ryu S."/>
            <person name="Song J.Y."/>
            <person name="Lee S.K."/>
        </authorList>
    </citation>
    <scope>NUCLEOTIDE SEQUENCE [LARGE SCALE GENOMIC DNA]</scope>
    <source>
        <tissue evidence="2">Muscle</tissue>
    </source>
</reference>
<dbReference type="EMBL" id="SRLO01000406">
    <property type="protein sequence ID" value="TNN57422.1"/>
    <property type="molecule type" value="Genomic_DNA"/>
</dbReference>
<dbReference type="Proteomes" id="UP000314294">
    <property type="component" value="Unassembled WGS sequence"/>
</dbReference>
<evidence type="ECO:0000256" key="1">
    <source>
        <dbReference type="SAM" id="MobiDB-lite"/>
    </source>
</evidence>
<keyword evidence="3" id="KW-1185">Reference proteome</keyword>
<protein>
    <submittedName>
        <fullName evidence="2">Uncharacterized protein</fullName>
    </submittedName>
</protein>
<sequence>MWITSSLAYIVELLETHIDTQAAQRGAEGHLAHFKGRDCSGATQTPGPSAHTLPSEDEKRRLHYQLQTTPPPLDSPSSRALSPSPPPSLPSSPPPFHTPSQ</sequence>
<accession>A0A4Z2GXN3</accession>
<feature type="compositionally biased region" description="Pro residues" evidence="1">
    <location>
        <begin position="83"/>
        <end position="101"/>
    </location>
</feature>
<feature type="region of interest" description="Disordered" evidence="1">
    <location>
        <begin position="35"/>
        <end position="101"/>
    </location>
</feature>